<protein>
    <recommendedName>
        <fullName evidence="1">Ig-like domain-containing protein</fullName>
    </recommendedName>
</protein>
<evidence type="ECO:0000259" key="1">
    <source>
        <dbReference type="PROSITE" id="PS50835"/>
    </source>
</evidence>
<proteinExistence type="predicted"/>
<gene>
    <name evidence="2" type="ORF">PSYICH_LOCUS5936</name>
</gene>
<dbReference type="InterPro" id="IPR036179">
    <property type="entry name" value="Ig-like_dom_sf"/>
</dbReference>
<dbReference type="Gene3D" id="2.60.40.10">
    <property type="entry name" value="Immunoglobulins"/>
    <property type="match status" value="2"/>
</dbReference>
<name>A0A9P0CRF7_9CUCU</name>
<feature type="domain" description="Ig-like" evidence="1">
    <location>
        <begin position="46"/>
        <end position="136"/>
    </location>
</feature>
<dbReference type="PANTHER" id="PTHR21261">
    <property type="entry name" value="BEAT PROTEIN"/>
    <property type="match status" value="1"/>
</dbReference>
<sequence length="301" mass="33979">MSPGLYWPKGSAIEVVLIVLMLNYVTEITGFRLTNMTVPDLVDPRENLELGCYFDIGNEELYALKWYKDGNEFFRYMPQEDRKMRYFPVFGVFVDDQKSSCDNSHCKLTLKKLSREESSGSYRCEISSEAPSFRLASDTHNVIVAAVPRENPKIEGLESYYSEGDILSANCTSDFGDPAPTLRWYVDDEPIIPVSRPTYISRASDILVAQSILLEMMVANVSKATLNIACDSSIIGVPFAPQHTMVVVALRSTKDPGVSHNEILQRWYSPYFYSSAILPSLSHQLVLSIILVVVVRWPLEH</sequence>
<dbReference type="FunFam" id="2.60.40.10:FF:000437">
    <property type="entry name" value="Beat-IIIc, isoform A"/>
    <property type="match status" value="1"/>
</dbReference>
<accession>A0A9P0CRF7</accession>
<evidence type="ECO:0000313" key="3">
    <source>
        <dbReference type="Proteomes" id="UP001153636"/>
    </source>
</evidence>
<dbReference type="InterPro" id="IPR013783">
    <property type="entry name" value="Ig-like_fold"/>
</dbReference>
<dbReference type="Proteomes" id="UP001153636">
    <property type="component" value="Chromosome 18"/>
</dbReference>
<dbReference type="SUPFAM" id="SSF48726">
    <property type="entry name" value="Immunoglobulin"/>
    <property type="match status" value="1"/>
</dbReference>
<evidence type="ECO:0000313" key="2">
    <source>
        <dbReference type="EMBL" id="CAH1104848.1"/>
    </source>
</evidence>
<keyword evidence="3" id="KW-1185">Reference proteome</keyword>
<dbReference type="PANTHER" id="PTHR21261:SF15">
    <property type="entry name" value="BEATEN PATH IIIA, ISOFORM D-RELATED"/>
    <property type="match status" value="1"/>
</dbReference>
<reference evidence="2" key="1">
    <citation type="submission" date="2022-01" db="EMBL/GenBank/DDBJ databases">
        <authorList>
            <person name="King R."/>
        </authorList>
    </citation>
    <scope>NUCLEOTIDE SEQUENCE</scope>
</reference>
<dbReference type="InterPro" id="IPR007110">
    <property type="entry name" value="Ig-like_dom"/>
</dbReference>
<dbReference type="PROSITE" id="PS50835">
    <property type="entry name" value="IG_LIKE"/>
    <property type="match status" value="1"/>
</dbReference>
<organism evidence="2 3">
    <name type="scientific">Psylliodes chrysocephalus</name>
    <dbReference type="NCBI Taxonomy" id="3402493"/>
    <lineage>
        <taxon>Eukaryota</taxon>
        <taxon>Metazoa</taxon>
        <taxon>Ecdysozoa</taxon>
        <taxon>Arthropoda</taxon>
        <taxon>Hexapoda</taxon>
        <taxon>Insecta</taxon>
        <taxon>Pterygota</taxon>
        <taxon>Neoptera</taxon>
        <taxon>Endopterygota</taxon>
        <taxon>Coleoptera</taxon>
        <taxon>Polyphaga</taxon>
        <taxon>Cucujiformia</taxon>
        <taxon>Chrysomeloidea</taxon>
        <taxon>Chrysomelidae</taxon>
        <taxon>Galerucinae</taxon>
        <taxon>Alticini</taxon>
        <taxon>Psylliodes</taxon>
    </lineage>
</organism>
<dbReference type="EMBL" id="OV651830">
    <property type="protein sequence ID" value="CAH1104848.1"/>
    <property type="molecule type" value="Genomic_DNA"/>
</dbReference>
<dbReference type="AlphaFoldDB" id="A0A9P0CRF7"/>
<dbReference type="OrthoDB" id="7375975at2759"/>